<keyword evidence="3" id="KW-0813">Transport</keyword>
<name>A0A1C5AA45_MICEC</name>
<feature type="transmembrane region" description="Helical" evidence="9">
    <location>
        <begin position="331"/>
        <end position="352"/>
    </location>
</feature>
<keyword evidence="4" id="KW-1003">Cell membrane</keyword>
<evidence type="ECO:0000256" key="8">
    <source>
        <dbReference type="SAM" id="MobiDB-lite"/>
    </source>
</evidence>
<evidence type="ECO:0000313" key="11">
    <source>
        <dbReference type="EMBL" id="SCF42075.1"/>
    </source>
</evidence>
<gene>
    <name evidence="11" type="ORF">GA0070618_6610</name>
</gene>
<dbReference type="CDD" id="cd17346">
    <property type="entry name" value="MFS_DtpA_like"/>
    <property type="match status" value="1"/>
</dbReference>
<comment type="similarity">
    <text evidence="2">Belongs to the major facilitator superfamily. Proton-dependent oligopeptide transporter (POT/PTR) (TC 2.A.17) family.</text>
</comment>
<evidence type="ECO:0000259" key="10">
    <source>
        <dbReference type="PROSITE" id="PS50850"/>
    </source>
</evidence>
<dbReference type="SUPFAM" id="SSF103473">
    <property type="entry name" value="MFS general substrate transporter"/>
    <property type="match status" value="1"/>
</dbReference>
<dbReference type="EMBL" id="LT607413">
    <property type="protein sequence ID" value="SCF42075.1"/>
    <property type="molecule type" value="Genomic_DNA"/>
</dbReference>
<feature type="transmembrane region" description="Helical" evidence="9">
    <location>
        <begin position="255"/>
        <end position="272"/>
    </location>
</feature>
<keyword evidence="5 9" id="KW-0812">Transmembrane</keyword>
<dbReference type="InterPro" id="IPR000109">
    <property type="entry name" value="POT_fam"/>
</dbReference>
<accession>A0A1C5AA45</accession>
<dbReference type="RefSeq" id="WP_088985102.1">
    <property type="nucleotide sequence ID" value="NZ_LT607413.1"/>
</dbReference>
<dbReference type="InterPro" id="IPR050171">
    <property type="entry name" value="MFS_Transporters"/>
</dbReference>
<evidence type="ECO:0000256" key="7">
    <source>
        <dbReference type="ARBA" id="ARBA00023136"/>
    </source>
</evidence>
<evidence type="ECO:0000256" key="4">
    <source>
        <dbReference type="ARBA" id="ARBA00022475"/>
    </source>
</evidence>
<sequence>MTSTATPLPPTEKTFLGQPRWFGTLFVVDMWERFSFYGMLAILALFLVASPEDGGMGMSEVDAAALFGMYMSLVFMAALPGGWLADRILGARRATLWGGVFITAGHILLSVPAEPTLYLGLGCIIIGTGLVKPSMAAMVGDMYRGQPERREAAFSLFYMSVQVSALLAPLVTGFAAERINWHLGFGIAAFGMVVGLIQYVVGMRGLGDVGSRPSNPAPPEVRSRVWRRSAIFGGVPALLAVLGVASGVIALQQVLMLLGLMVLGVPVVYWVRLNRRPEIQPYRVRLRAFLWMLIASAFFWMLYAQGPALMNIFAKDSVDRDVFGFEVPASWFQSAQPLFLLLLAPAFAALWVRMGSRVAVPPKFVAGMLLGGVSFVIMAFAASLAESGPVSPLWLLTVYLIIVCGELVVAPVGLSLAAQVAPPGFSSQMIGLFWLFAAVGAATGGQLAGITAVVSDATFYLVLGGIGLAVAAALALSVRSLTRRLADEPVPDQPATAPSPAEGVKSLS</sequence>
<organism evidence="11 12">
    <name type="scientific">Micromonospora echinospora</name>
    <name type="common">Micromonospora purpurea</name>
    <dbReference type="NCBI Taxonomy" id="1877"/>
    <lineage>
        <taxon>Bacteria</taxon>
        <taxon>Bacillati</taxon>
        <taxon>Actinomycetota</taxon>
        <taxon>Actinomycetes</taxon>
        <taxon>Micromonosporales</taxon>
        <taxon>Micromonosporaceae</taxon>
        <taxon>Micromonospora</taxon>
    </lineage>
</organism>
<keyword evidence="12" id="KW-1185">Reference proteome</keyword>
<feature type="domain" description="Major facilitator superfamily (MFS) profile" evidence="10">
    <location>
        <begin position="24"/>
        <end position="483"/>
    </location>
</feature>
<dbReference type="Gene3D" id="1.20.1250.20">
    <property type="entry name" value="MFS general substrate transporter like domains"/>
    <property type="match status" value="1"/>
</dbReference>
<dbReference type="InterPro" id="IPR005279">
    <property type="entry name" value="Dipep/tripep_permease"/>
</dbReference>
<dbReference type="PANTHER" id="PTHR23517:SF15">
    <property type="entry name" value="PROTON-DEPENDENT OLIGOPEPTIDE FAMILY TRANSPORT PROTEIN"/>
    <property type="match status" value="1"/>
</dbReference>
<dbReference type="NCBIfam" id="TIGR00924">
    <property type="entry name" value="yjdL_sub1_fam"/>
    <property type="match status" value="1"/>
</dbReference>
<feature type="transmembrane region" description="Helical" evidence="9">
    <location>
        <begin position="117"/>
        <end position="140"/>
    </location>
</feature>
<feature type="transmembrane region" description="Helical" evidence="9">
    <location>
        <begin position="94"/>
        <end position="111"/>
    </location>
</feature>
<evidence type="ECO:0000256" key="1">
    <source>
        <dbReference type="ARBA" id="ARBA00004651"/>
    </source>
</evidence>
<dbReference type="Proteomes" id="UP000198253">
    <property type="component" value="Chromosome I"/>
</dbReference>
<dbReference type="Pfam" id="PF00854">
    <property type="entry name" value="PTR2"/>
    <property type="match status" value="1"/>
</dbReference>
<feature type="transmembrane region" description="Helical" evidence="9">
    <location>
        <begin position="230"/>
        <end position="249"/>
    </location>
</feature>
<dbReference type="GO" id="GO:0005886">
    <property type="term" value="C:plasma membrane"/>
    <property type="evidence" value="ECO:0007669"/>
    <property type="project" value="UniProtKB-SubCell"/>
</dbReference>
<dbReference type="InterPro" id="IPR020846">
    <property type="entry name" value="MFS_dom"/>
</dbReference>
<evidence type="ECO:0000256" key="9">
    <source>
        <dbReference type="SAM" id="Phobius"/>
    </source>
</evidence>
<feature type="transmembrane region" description="Helical" evidence="9">
    <location>
        <begin position="396"/>
        <end position="418"/>
    </location>
</feature>
<dbReference type="GO" id="GO:0015833">
    <property type="term" value="P:peptide transport"/>
    <property type="evidence" value="ECO:0007669"/>
    <property type="project" value="InterPro"/>
</dbReference>
<comment type="subcellular location">
    <subcellularLocation>
        <location evidence="1">Cell membrane</location>
        <topology evidence="1">Multi-pass membrane protein</topology>
    </subcellularLocation>
</comment>
<dbReference type="InterPro" id="IPR036259">
    <property type="entry name" value="MFS_trans_sf"/>
</dbReference>
<feature type="transmembrane region" description="Helical" evidence="9">
    <location>
        <begin position="430"/>
        <end position="453"/>
    </location>
</feature>
<keyword evidence="7 9" id="KW-0472">Membrane</keyword>
<keyword evidence="6 9" id="KW-1133">Transmembrane helix</keyword>
<feature type="transmembrane region" description="Helical" evidence="9">
    <location>
        <begin position="459"/>
        <end position="478"/>
    </location>
</feature>
<evidence type="ECO:0000256" key="2">
    <source>
        <dbReference type="ARBA" id="ARBA00005982"/>
    </source>
</evidence>
<dbReference type="PANTHER" id="PTHR23517">
    <property type="entry name" value="RESISTANCE PROTEIN MDTM, PUTATIVE-RELATED-RELATED"/>
    <property type="match status" value="1"/>
</dbReference>
<proteinExistence type="inferred from homology"/>
<dbReference type="OrthoDB" id="9772725at2"/>
<dbReference type="InParanoid" id="A0A1C5AA45"/>
<evidence type="ECO:0000256" key="5">
    <source>
        <dbReference type="ARBA" id="ARBA00022692"/>
    </source>
</evidence>
<protein>
    <submittedName>
        <fullName evidence="11">Proton-dependent oligopeptide transporter, POT family</fullName>
    </submittedName>
</protein>
<feature type="transmembrane region" description="Helical" evidence="9">
    <location>
        <begin position="63"/>
        <end position="85"/>
    </location>
</feature>
<evidence type="ECO:0000313" key="12">
    <source>
        <dbReference type="Proteomes" id="UP000198253"/>
    </source>
</evidence>
<dbReference type="AlphaFoldDB" id="A0A1C5AA45"/>
<feature type="transmembrane region" description="Helical" evidence="9">
    <location>
        <begin position="284"/>
        <end position="303"/>
    </location>
</feature>
<evidence type="ECO:0000256" key="6">
    <source>
        <dbReference type="ARBA" id="ARBA00022989"/>
    </source>
</evidence>
<feature type="transmembrane region" description="Helical" evidence="9">
    <location>
        <begin position="181"/>
        <end position="202"/>
    </location>
</feature>
<evidence type="ECO:0000256" key="3">
    <source>
        <dbReference type="ARBA" id="ARBA00022448"/>
    </source>
</evidence>
<feature type="region of interest" description="Disordered" evidence="8">
    <location>
        <begin position="488"/>
        <end position="508"/>
    </location>
</feature>
<dbReference type="GO" id="GO:1904680">
    <property type="term" value="F:peptide transmembrane transporter activity"/>
    <property type="evidence" value="ECO:0007669"/>
    <property type="project" value="InterPro"/>
</dbReference>
<reference evidence="12" key="1">
    <citation type="submission" date="2016-06" db="EMBL/GenBank/DDBJ databases">
        <authorList>
            <person name="Varghese N."/>
            <person name="Submissions Spin"/>
        </authorList>
    </citation>
    <scope>NUCLEOTIDE SEQUENCE [LARGE SCALE GENOMIC DNA]</scope>
    <source>
        <strain evidence="12">DSM 43816</strain>
    </source>
</reference>
<dbReference type="PROSITE" id="PS50850">
    <property type="entry name" value="MFS"/>
    <property type="match status" value="1"/>
</dbReference>
<feature type="transmembrane region" description="Helical" evidence="9">
    <location>
        <begin position="34"/>
        <end position="51"/>
    </location>
</feature>
<feature type="transmembrane region" description="Helical" evidence="9">
    <location>
        <begin position="364"/>
        <end position="384"/>
    </location>
</feature>
<feature type="transmembrane region" description="Helical" evidence="9">
    <location>
        <begin position="152"/>
        <end position="175"/>
    </location>
</feature>